<organism evidence="2 3">
    <name type="scientific">Cardiocondyla obscurior</name>
    <dbReference type="NCBI Taxonomy" id="286306"/>
    <lineage>
        <taxon>Eukaryota</taxon>
        <taxon>Metazoa</taxon>
        <taxon>Ecdysozoa</taxon>
        <taxon>Arthropoda</taxon>
        <taxon>Hexapoda</taxon>
        <taxon>Insecta</taxon>
        <taxon>Pterygota</taxon>
        <taxon>Neoptera</taxon>
        <taxon>Endopterygota</taxon>
        <taxon>Hymenoptera</taxon>
        <taxon>Apocrita</taxon>
        <taxon>Aculeata</taxon>
        <taxon>Formicoidea</taxon>
        <taxon>Formicidae</taxon>
        <taxon>Myrmicinae</taxon>
        <taxon>Cardiocondyla</taxon>
    </lineage>
</organism>
<comment type="caution">
    <text evidence="2">The sequence shown here is derived from an EMBL/GenBank/DDBJ whole genome shotgun (WGS) entry which is preliminary data.</text>
</comment>
<keyword evidence="3" id="KW-1185">Reference proteome</keyword>
<name>A0AAW2EJD4_9HYME</name>
<sequence>MFLFSEHNSMLKNTNIPQSPSEFQSEHIVELSSSTTLYTLFFRSRSSLCIECIRANYSATIIIFFSFFPSFFFLLLHHCYCNFSDCLHLFHYHPLLYQDPPGFCSQEMVHFPFFHRRPHVRCRLLDRIPHLIFFHFLPYLKSGFIFLVLFMKFTFFFLLLKFFLFLSLSSSRSSRLFRFLSCFFHIKFF</sequence>
<keyword evidence="1" id="KW-0812">Transmembrane</keyword>
<keyword evidence="1" id="KW-1133">Transmembrane helix</keyword>
<feature type="transmembrane region" description="Helical" evidence="1">
    <location>
        <begin position="55"/>
        <end position="75"/>
    </location>
</feature>
<proteinExistence type="predicted"/>
<gene>
    <name evidence="2" type="ORF">PUN28_017876</name>
</gene>
<feature type="transmembrane region" description="Helical" evidence="1">
    <location>
        <begin position="144"/>
        <end position="168"/>
    </location>
</feature>
<dbReference type="Proteomes" id="UP001430953">
    <property type="component" value="Unassembled WGS sequence"/>
</dbReference>
<dbReference type="AlphaFoldDB" id="A0AAW2EJD4"/>
<evidence type="ECO:0000313" key="2">
    <source>
        <dbReference type="EMBL" id="KAL0103839.1"/>
    </source>
</evidence>
<protein>
    <submittedName>
        <fullName evidence="2">Uncharacterized protein</fullName>
    </submittedName>
</protein>
<keyword evidence="1" id="KW-0472">Membrane</keyword>
<accession>A0AAW2EJD4</accession>
<dbReference type="EMBL" id="JADYXP020000021">
    <property type="protein sequence ID" value="KAL0103839.1"/>
    <property type="molecule type" value="Genomic_DNA"/>
</dbReference>
<reference evidence="2 3" key="1">
    <citation type="submission" date="2023-03" db="EMBL/GenBank/DDBJ databases">
        <title>High recombination rates correlate with genetic variation in Cardiocondyla obscurior ants.</title>
        <authorList>
            <person name="Errbii M."/>
        </authorList>
    </citation>
    <scope>NUCLEOTIDE SEQUENCE [LARGE SCALE GENOMIC DNA]</scope>
    <source>
        <strain evidence="2">Alpha-2009</strain>
        <tissue evidence="2">Whole body</tissue>
    </source>
</reference>
<evidence type="ECO:0000313" key="3">
    <source>
        <dbReference type="Proteomes" id="UP001430953"/>
    </source>
</evidence>
<evidence type="ECO:0000256" key="1">
    <source>
        <dbReference type="SAM" id="Phobius"/>
    </source>
</evidence>